<sequence>MMIPDRPTLSTKTQTKPMRAFRSWLYKQTPTYLLQFAGFSKLRAGKSYVVNPYSHPAVLPKETGHGVERPQAMPPRGQLSESRVRPLGNRANSEAQVQVSFQGFFMGVPSTRSPSSPRMHSDK</sequence>
<keyword evidence="3" id="KW-1185">Reference proteome</keyword>
<feature type="region of interest" description="Disordered" evidence="1">
    <location>
        <begin position="57"/>
        <end position="83"/>
    </location>
</feature>
<gene>
    <name evidence="2" type="ORF">MYCFIDRAFT_173992</name>
</gene>
<name>M3B735_PSEFD</name>
<dbReference type="RefSeq" id="XP_007925610.1">
    <property type="nucleotide sequence ID" value="XM_007927419.1"/>
</dbReference>
<dbReference type="Proteomes" id="UP000016932">
    <property type="component" value="Unassembled WGS sequence"/>
</dbReference>
<dbReference type="VEuPathDB" id="FungiDB:MYCFIDRAFT_173992"/>
<evidence type="ECO:0000313" key="3">
    <source>
        <dbReference type="Proteomes" id="UP000016932"/>
    </source>
</evidence>
<accession>M3B735</accession>
<dbReference type="HOGENOM" id="CLU_2016253_0_0_1"/>
<dbReference type="AlphaFoldDB" id="M3B735"/>
<evidence type="ECO:0000313" key="2">
    <source>
        <dbReference type="EMBL" id="EME85142.1"/>
    </source>
</evidence>
<organism evidence="2 3">
    <name type="scientific">Pseudocercospora fijiensis (strain CIRAD86)</name>
    <name type="common">Black leaf streak disease fungus</name>
    <name type="synonym">Mycosphaerella fijiensis</name>
    <dbReference type="NCBI Taxonomy" id="383855"/>
    <lineage>
        <taxon>Eukaryota</taxon>
        <taxon>Fungi</taxon>
        <taxon>Dikarya</taxon>
        <taxon>Ascomycota</taxon>
        <taxon>Pezizomycotina</taxon>
        <taxon>Dothideomycetes</taxon>
        <taxon>Dothideomycetidae</taxon>
        <taxon>Mycosphaerellales</taxon>
        <taxon>Mycosphaerellaceae</taxon>
        <taxon>Pseudocercospora</taxon>
    </lineage>
</organism>
<dbReference type="EMBL" id="KB446557">
    <property type="protein sequence ID" value="EME85142.1"/>
    <property type="molecule type" value="Genomic_DNA"/>
</dbReference>
<dbReference type="KEGG" id="pfj:MYCFIDRAFT_173992"/>
<proteinExistence type="predicted"/>
<evidence type="ECO:0000256" key="1">
    <source>
        <dbReference type="SAM" id="MobiDB-lite"/>
    </source>
</evidence>
<reference evidence="2 3" key="1">
    <citation type="journal article" date="2012" name="PLoS Pathog.">
        <title>Diverse lifestyles and strategies of plant pathogenesis encoded in the genomes of eighteen Dothideomycetes fungi.</title>
        <authorList>
            <person name="Ohm R.A."/>
            <person name="Feau N."/>
            <person name="Henrissat B."/>
            <person name="Schoch C.L."/>
            <person name="Horwitz B.A."/>
            <person name="Barry K.W."/>
            <person name="Condon B.J."/>
            <person name="Copeland A.C."/>
            <person name="Dhillon B."/>
            <person name="Glaser F."/>
            <person name="Hesse C.N."/>
            <person name="Kosti I."/>
            <person name="LaButti K."/>
            <person name="Lindquist E.A."/>
            <person name="Lucas S."/>
            <person name="Salamov A.A."/>
            <person name="Bradshaw R.E."/>
            <person name="Ciuffetti L."/>
            <person name="Hamelin R.C."/>
            <person name="Kema G.H.J."/>
            <person name="Lawrence C."/>
            <person name="Scott J.A."/>
            <person name="Spatafora J.W."/>
            <person name="Turgeon B.G."/>
            <person name="de Wit P.J.G.M."/>
            <person name="Zhong S."/>
            <person name="Goodwin S.B."/>
            <person name="Grigoriev I.V."/>
        </authorList>
    </citation>
    <scope>NUCLEOTIDE SEQUENCE [LARGE SCALE GENOMIC DNA]</scope>
    <source>
        <strain evidence="2 3">CIRAD86</strain>
    </source>
</reference>
<dbReference type="GeneID" id="19333108"/>
<protein>
    <submittedName>
        <fullName evidence="2">Uncharacterized protein</fullName>
    </submittedName>
</protein>